<feature type="transmembrane region" description="Helical" evidence="6">
    <location>
        <begin position="65"/>
        <end position="83"/>
    </location>
</feature>
<feature type="transmembrane region" description="Helical" evidence="6">
    <location>
        <begin position="409"/>
        <end position="432"/>
    </location>
</feature>
<dbReference type="Gene3D" id="1.20.1720.10">
    <property type="entry name" value="Multidrug resistance protein D"/>
    <property type="match status" value="1"/>
</dbReference>
<feature type="transmembrane region" description="Helical" evidence="6">
    <location>
        <begin position="152"/>
        <end position="171"/>
    </location>
</feature>
<feature type="transmembrane region" description="Helical" evidence="6">
    <location>
        <begin position="452"/>
        <end position="473"/>
    </location>
</feature>
<keyword evidence="2" id="KW-0813">Transport</keyword>
<feature type="transmembrane region" description="Helical" evidence="6">
    <location>
        <begin position="95"/>
        <end position="114"/>
    </location>
</feature>
<evidence type="ECO:0000259" key="7">
    <source>
        <dbReference type="PROSITE" id="PS50850"/>
    </source>
</evidence>
<dbReference type="GO" id="GO:0005886">
    <property type="term" value="C:plasma membrane"/>
    <property type="evidence" value="ECO:0007669"/>
    <property type="project" value="UniProtKB-SubCell"/>
</dbReference>
<feature type="transmembrane region" description="Helical" evidence="6">
    <location>
        <begin position="183"/>
        <end position="203"/>
    </location>
</feature>
<dbReference type="InterPro" id="IPR011701">
    <property type="entry name" value="MFS"/>
</dbReference>
<dbReference type="Gene3D" id="1.20.1250.20">
    <property type="entry name" value="MFS general substrate transporter like domains"/>
    <property type="match status" value="1"/>
</dbReference>
<dbReference type="Proteomes" id="UP000042997">
    <property type="component" value="Unassembled WGS sequence"/>
</dbReference>
<name>A0A098BF57_9NOCA</name>
<protein>
    <submittedName>
        <fullName evidence="8">Major facilitator superfamily transporter MFS_1</fullName>
    </submittedName>
</protein>
<keyword evidence="5 6" id="KW-0472">Membrane</keyword>
<feature type="domain" description="Major facilitator superfamily (MFS) profile" evidence="7">
    <location>
        <begin position="31"/>
        <end position="478"/>
    </location>
</feature>
<dbReference type="OrthoDB" id="8878955at2"/>
<keyword evidence="4 6" id="KW-1133">Transmembrane helix</keyword>
<evidence type="ECO:0000256" key="3">
    <source>
        <dbReference type="ARBA" id="ARBA00022692"/>
    </source>
</evidence>
<dbReference type="EMBL" id="CCSD01000032">
    <property type="protein sequence ID" value="CDZ87368.1"/>
    <property type="molecule type" value="Genomic_DNA"/>
</dbReference>
<dbReference type="PROSITE" id="PS50850">
    <property type="entry name" value="MFS"/>
    <property type="match status" value="1"/>
</dbReference>
<feature type="transmembrane region" description="Helical" evidence="6">
    <location>
        <begin position="28"/>
        <end position="53"/>
    </location>
</feature>
<feature type="transmembrane region" description="Helical" evidence="6">
    <location>
        <begin position="120"/>
        <end position="140"/>
    </location>
</feature>
<feature type="transmembrane region" description="Helical" evidence="6">
    <location>
        <begin position="378"/>
        <end position="402"/>
    </location>
</feature>
<feature type="transmembrane region" description="Helical" evidence="6">
    <location>
        <begin position="353"/>
        <end position="372"/>
    </location>
</feature>
<comment type="subcellular location">
    <subcellularLocation>
        <location evidence="1">Cell membrane</location>
        <topology evidence="1">Multi-pass membrane protein</topology>
    </subcellularLocation>
</comment>
<feature type="transmembrane region" description="Helical" evidence="6">
    <location>
        <begin position="215"/>
        <end position="240"/>
    </location>
</feature>
<evidence type="ECO:0000313" key="9">
    <source>
        <dbReference type="Proteomes" id="UP000042997"/>
    </source>
</evidence>
<evidence type="ECO:0000256" key="1">
    <source>
        <dbReference type="ARBA" id="ARBA00004651"/>
    </source>
</evidence>
<feature type="transmembrane region" description="Helical" evidence="6">
    <location>
        <begin position="322"/>
        <end position="341"/>
    </location>
</feature>
<keyword evidence="3 6" id="KW-0812">Transmembrane</keyword>
<sequence>MSVSLGPDERPPLSGDASLEAPESTARWIGVLLILVLLTEQAALAFALFTPALPKIAAHYQTTQVVWVMTALVLAAAIASPVLGKLADIYGKKRILVVTAAVASTGALISALAPTFGILLVGRFLSGVGFAFTALGYSLIRDVFPARLQPMSIGIANTGVGVVTVLAPLVSGFMLDRTGVASVFWFSFALCAVGGVLTLLFVPETPVRARVSVDWIGALLLTAGLFAAMLMLSMGAGWGWLSGRTLGVLGLALAAFATWVAWERRVDEPLISIDVLASRAVGITLLAGGVAYGATTLIATLIPMLLQAPAADYGFGLSVTEMALWLLPGGVLIVVSGVFVGATARRIGFRQHLIAGSVLIAIGALILGTTPSHPWQIVAAYGLVGFGSMIYAAVPNLVMLALPAEQRAVGANFTGLSQSMFGGMLSSVGFALLAQHVVTADATGIVYDSRGFFVAFLVAAVAALAGAVLAFWITVGRRRESSDAATPVRPRSTAR</sequence>
<evidence type="ECO:0000256" key="5">
    <source>
        <dbReference type="ARBA" id="ARBA00023136"/>
    </source>
</evidence>
<dbReference type="PANTHER" id="PTHR42718">
    <property type="entry name" value="MAJOR FACILITATOR SUPERFAMILY MULTIDRUG TRANSPORTER MFSC"/>
    <property type="match status" value="1"/>
</dbReference>
<accession>A0A098BF57</accession>
<dbReference type="InterPro" id="IPR020846">
    <property type="entry name" value="MFS_dom"/>
</dbReference>
<evidence type="ECO:0000256" key="2">
    <source>
        <dbReference type="ARBA" id="ARBA00022448"/>
    </source>
</evidence>
<evidence type="ECO:0000313" key="8">
    <source>
        <dbReference type="EMBL" id="CDZ87368.1"/>
    </source>
</evidence>
<dbReference type="PANTHER" id="PTHR42718:SF9">
    <property type="entry name" value="MAJOR FACILITATOR SUPERFAMILY MULTIDRUG TRANSPORTER MFSC"/>
    <property type="match status" value="1"/>
</dbReference>
<feature type="transmembrane region" description="Helical" evidence="6">
    <location>
        <begin position="283"/>
        <end position="302"/>
    </location>
</feature>
<feature type="transmembrane region" description="Helical" evidence="6">
    <location>
        <begin position="246"/>
        <end position="262"/>
    </location>
</feature>
<reference evidence="8 9" key="1">
    <citation type="journal article" date="2014" name="Genome Announc.">
        <title>Draft Genome Sequence of Propane- and Butane-Oxidizing Actinobacterium Rhodococcus ruber IEGM 231.</title>
        <authorList>
            <person name="Ivshina I.B."/>
            <person name="Kuyukina M.S."/>
            <person name="Krivoruchko A.V."/>
            <person name="Barbe V."/>
            <person name="Fischer C."/>
        </authorList>
    </citation>
    <scope>NUCLEOTIDE SEQUENCE [LARGE SCALE GENOMIC DNA]</scope>
</reference>
<gene>
    <name evidence="8" type="ORF">RHRU231_230196</name>
</gene>
<dbReference type="SUPFAM" id="SSF103473">
    <property type="entry name" value="MFS general substrate transporter"/>
    <property type="match status" value="1"/>
</dbReference>
<organism evidence="8 9">
    <name type="scientific">Rhodococcus ruber</name>
    <dbReference type="NCBI Taxonomy" id="1830"/>
    <lineage>
        <taxon>Bacteria</taxon>
        <taxon>Bacillati</taxon>
        <taxon>Actinomycetota</taxon>
        <taxon>Actinomycetes</taxon>
        <taxon>Mycobacteriales</taxon>
        <taxon>Nocardiaceae</taxon>
        <taxon>Rhodococcus</taxon>
    </lineage>
</organism>
<dbReference type="RefSeq" id="WP_040270277.1">
    <property type="nucleotide sequence ID" value="NZ_JAJNCM010000020.1"/>
</dbReference>
<dbReference type="GO" id="GO:0022857">
    <property type="term" value="F:transmembrane transporter activity"/>
    <property type="evidence" value="ECO:0007669"/>
    <property type="project" value="InterPro"/>
</dbReference>
<proteinExistence type="predicted"/>
<dbReference type="InterPro" id="IPR036259">
    <property type="entry name" value="MFS_trans_sf"/>
</dbReference>
<evidence type="ECO:0000256" key="4">
    <source>
        <dbReference type="ARBA" id="ARBA00022989"/>
    </source>
</evidence>
<dbReference type="AlphaFoldDB" id="A0A098BF57"/>
<dbReference type="Pfam" id="PF07690">
    <property type="entry name" value="MFS_1"/>
    <property type="match status" value="1"/>
</dbReference>
<evidence type="ECO:0000256" key="6">
    <source>
        <dbReference type="SAM" id="Phobius"/>
    </source>
</evidence>